<comment type="caution">
    <text evidence="1">The sequence shown here is derived from an EMBL/GenBank/DDBJ whole genome shotgun (WGS) entry which is preliminary data.</text>
</comment>
<evidence type="ECO:0000313" key="1">
    <source>
        <dbReference type="EMBL" id="PNX57256.1"/>
    </source>
</evidence>
<organism evidence="1 2">
    <name type="scientific">Trifolium pratense</name>
    <name type="common">Red clover</name>
    <dbReference type="NCBI Taxonomy" id="57577"/>
    <lineage>
        <taxon>Eukaryota</taxon>
        <taxon>Viridiplantae</taxon>
        <taxon>Streptophyta</taxon>
        <taxon>Embryophyta</taxon>
        <taxon>Tracheophyta</taxon>
        <taxon>Spermatophyta</taxon>
        <taxon>Magnoliopsida</taxon>
        <taxon>eudicotyledons</taxon>
        <taxon>Gunneridae</taxon>
        <taxon>Pentapetalae</taxon>
        <taxon>rosids</taxon>
        <taxon>fabids</taxon>
        <taxon>Fabales</taxon>
        <taxon>Fabaceae</taxon>
        <taxon>Papilionoideae</taxon>
        <taxon>50 kb inversion clade</taxon>
        <taxon>NPAAA clade</taxon>
        <taxon>Hologalegina</taxon>
        <taxon>IRL clade</taxon>
        <taxon>Trifolieae</taxon>
        <taxon>Trifolium</taxon>
    </lineage>
</organism>
<reference evidence="1 2" key="1">
    <citation type="journal article" date="2014" name="Am. J. Bot.">
        <title>Genome assembly and annotation for red clover (Trifolium pratense; Fabaceae).</title>
        <authorList>
            <person name="Istvanek J."/>
            <person name="Jaros M."/>
            <person name="Krenek A."/>
            <person name="Repkova J."/>
        </authorList>
    </citation>
    <scope>NUCLEOTIDE SEQUENCE [LARGE SCALE GENOMIC DNA]</scope>
    <source>
        <strain evidence="2">cv. Tatra</strain>
        <tissue evidence="1">Young leaves</tissue>
    </source>
</reference>
<dbReference type="EMBL" id="ASHM01122819">
    <property type="protein sequence ID" value="PNX57256.1"/>
    <property type="molecule type" value="Genomic_DNA"/>
</dbReference>
<accession>A0A2K3JTC1</accession>
<evidence type="ECO:0000313" key="2">
    <source>
        <dbReference type="Proteomes" id="UP000236291"/>
    </source>
</evidence>
<dbReference type="Proteomes" id="UP000236291">
    <property type="component" value="Unassembled WGS sequence"/>
</dbReference>
<dbReference type="AlphaFoldDB" id="A0A2K3JTC1"/>
<proteinExistence type="predicted"/>
<sequence>MRSYSAPWRSIQWSSPSTRLNNAPCAANWRHGAAYSLKGLLLSSQMRHAQPCGAMAQPSGEMSLKKRQHCAMRNLLRPGA</sequence>
<feature type="non-terminal residue" evidence="1">
    <location>
        <position position="80"/>
    </location>
</feature>
<reference evidence="1 2" key="2">
    <citation type="journal article" date="2017" name="Front. Plant Sci.">
        <title>Gene Classification and Mining of Molecular Markers Useful in Red Clover (Trifolium pratense) Breeding.</title>
        <authorList>
            <person name="Istvanek J."/>
            <person name="Dluhosova J."/>
            <person name="Dluhos P."/>
            <person name="Patkova L."/>
            <person name="Nedelnik J."/>
            <person name="Repkova J."/>
        </authorList>
    </citation>
    <scope>NUCLEOTIDE SEQUENCE [LARGE SCALE GENOMIC DNA]</scope>
    <source>
        <strain evidence="2">cv. Tatra</strain>
        <tissue evidence="1">Young leaves</tissue>
    </source>
</reference>
<name>A0A2K3JTC1_TRIPR</name>
<protein>
    <submittedName>
        <fullName evidence="1">Uncharacterized protein</fullName>
    </submittedName>
</protein>
<gene>
    <name evidence="1" type="ORF">L195_g058601</name>
</gene>